<reference evidence="1 2" key="1">
    <citation type="submission" date="2017-02" db="EMBL/GenBank/DDBJ databases">
        <title>Complete genome sequences of Mycobacterium kansasii strains isolated from rhesus macaques.</title>
        <authorList>
            <person name="Panda A."/>
            <person name="Nagaraj S."/>
            <person name="Zhao X."/>
            <person name="Tettelin H."/>
            <person name="Detolla L.J."/>
        </authorList>
    </citation>
    <scope>NUCLEOTIDE SEQUENCE [LARGE SCALE GENOMIC DNA]</scope>
    <source>
        <strain evidence="1 2">11-3469</strain>
    </source>
</reference>
<comment type="caution">
    <text evidence="1">The sequence shown here is derived from an EMBL/GenBank/DDBJ whole genome shotgun (WGS) entry which is preliminary data.</text>
</comment>
<sequence length="50" mass="4710">MFGGNGGNGGAGGVGGLLYGDGGAGGPVALRRPPVVTAASGCRRQRRVVG</sequence>
<dbReference type="EMBL" id="MVBN01000005">
    <property type="protein sequence ID" value="OOK73211.1"/>
    <property type="molecule type" value="Genomic_DNA"/>
</dbReference>
<evidence type="ECO:0000313" key="1">
    <source>
        <dbReference type="EMBL" id="OOK73211.1"/>
    </source>
</evidence>
<gene>
    <name evidence="1" type="ORF">BZL29_4922</name>
</gene>
<evidence type="ECO:0000313" key="2">
    <source>
        <dbReference type="Proteomes" id="UP000188532"/>
    </source>
</evidence>
<dbReference type="Proteomes" id="UP000188532">
    <property type="component" value="Unassembled WGS sequence"/>
</dbReference>
<name>A0A1V3X3Z8_MYCKA</name>
<accession>A0A1V3X3Z8</accession>
<protein>
    <submittedName>
        <fullName evidence="1">Uncharacterized protein</fullName>
    </submittedName>
</protein>
<dbReference type="AlphaFoldDB" id="A0A1V3X3Z8"/>
<proteinExistence type="predicted"/>
<organism evidence="1 2">
    <name type="scientific">Mycobacterium kansasii</name>
    <dbReference type="NCBI Taxonomy" id="1768"/>
    <lineage>
        <taxon>Bacteria</taxon>
        <taxon>Bacillati</taxon>
        <taxon>Actinomycetota</taxon>
        <taxon>Actinomycetes</taxon>
        <taxon>Mycobacteriales</taxon>
        <taxon>Mycobacteriaceae</taxon>
        <taxon>Mycobacterium</taxon>
    </lineage>
</organism>